<organism evidence="8 9">
    <name type="scientific">Timema podura</name>
    <name type="common">Walking stick</name>
    <dbReference type="NCBI Taxonomy" id="61482"/>
    <lineage>
        <taxon>Eukaryota</taxon>
        <taxon>Metazoa</taxon>
        <taxon>Ecdysozoa</taxon>
        <taxon>Arthropoda</taxon>
        <taxon>Hexapoda</taxon>
        <taxon>Insecta</taxon>
        <taxon>Pterygota</taxon>
        <taxon>Neoptera</taxon>
        <taxon>Polyneoptera</taxon>
        <taxon>Phasmatodea</taxon>
        <taxon>Timematodea</taxon>
        <taxon>Timematoidea</taxon>
        <taxon>Timematidae</taxon>
        <taxon>Timema</taxon>
    </lineage>
</organism>
<dbReference type="Proteomes" id="UP001153148">
    <property type="component" value="Unassembled WGS sequence"/>
</dbReference>
<dbReference type="InterPro" id="IPR027417">
    <property type="entry name" value="P-loop_NTPase"/>
</dbReference>
<evidence type="ECO:0000256" key="5">
    <source>
        <dbReference type="ARBA" id="ARBA00022840"/>
    </source>
</evidence>
<evidence type="ECO:0000256" key="4">
    <source>
        <dbReference type="ARBA" id="ARBA00022806"/>
    </source>
</evidence>
<keyword evidence="2" id="KW-0547">Nucleotide-binding</keyword>
<keyword evidence="3" id="KW-0378">Hydrolase</keyword>
<evidence type="ECO:0000313" key="8">
    <source>
        <dbReference type="EMBL" id="CAG2065159.1"/>
    </source>
</evidence>
<comment type="caution">
    <text evidence="8">The sequence shown here is derived from an EMBL/GenBank/DDBJ whole genome shotgun (WGS) entry which is preliminary data.</text>
</comment>
<evidence type="ECO:0000256" key="3">
    <source>
        <dbReference type="ARBA" id="ARBA00022801"/>
    </source>
</evidence>
<sequence length="134" mass="14577">QELEGIRVKGKGCPRPIKAWAQCGVSKKELESLKKQNYEKPTPIQAQAIPAIMTGRDLIGIAKTGSGKTLAFLLPMLRHIMDQPALEDMDGPIGREVLSNMVLGNEYLRGSSLSLHPAAVWFGSGQLVAERNDP</sequence>
<feature type="domain" description="DEAD-box RNA helicase Q" evidence="7">
    <location>
        <begin position="18"/>
        <end position="46"/>
    </location>
</feature>
<name>A0ABN7PDJ8_TIMPD</name>
<evidence type="ECO:0000256" key="6">
    <source>
        <dbReference type="PROSITE-ProRule" id="PRU00552"/>
    </source>
</evidence>
<protein>
    <recommendedName>
        <fullName evidence="1">RNA helicase</fullName>
        <ecNumber evidence="1">3.6.4.13</ecNumber>
    </recommendedName>
</protein>
<keyword evidence="5" id="KW-0067">ATP-binding</keyword>
<dbReference type="PANTHER" id="PTHR47958">
    <property type="entry name" value="ATP-DEPENDENT RNA HELICASE DBP3"/>
    <property type="match status" value="1"/>
</dbReference>
<dbReference type="PROSITE" id="PS51195">
    <property type="entry name" value="Q_MOTIF"/>
    <property type="match status" value="1"/>
</dbReference>
<evidence type="ECO:0000259" key="7">
    <source>
        <dbReference type="PROSITE" id="PS51195"/>
    </source>
</evidence>
<proteinExistence type="predicted"/>
<reference evidence="8" key="1">
    <citation type="submission" date="2021-03" db="EMBL/GenBank/DDBJ databases">
        <authorList>
            <person name="Tran Van P."/>
        </authorList>
    </citation>
    <scope>NUCLEOTIDE SEQUENCE</scope>
</reference>
<gene>
    <name evidence="8" type="ORF">TPAB3V08_LOCUS12103</name>
</gene>
<keyword evidence="4" id="KW-0347">Helicase</keyword>
<feature type="short sequence motif" description="Q motif" evidence="6">
    <location>
        <begin position="18"/>
        <end position="46"/>
    </location>
</feature>
<dbReference type="SUPFAM" id="SSF52540">
    <property type="entry name" value="P-loop containing nucleoside triphosphate hydrolases"/>
    <property type="match status" value="1"/>
</dbReference>
<keyword evidence="9" id="KW-1185">Reference proteome</keyword>
<feature type="non-terminal residue" evidence="8">
    <location>
        <position position="1"/>
    </location>
</feature>
<dbReference type="EMBL" id="CAJPIN010040415">
    <property type="protein sequence ID" value="CAG2065159.1"/>
    <property type="molecule type" value="Genomic_DNA"/>
</dbReference>
<evidence type="ECO:0000256" key="1">
    <source>
        <dbReference type="ARBA" id="ARBA00012552"/>
    </source>
</evidence>
<dbReference type="InterPro" id="IPR011545">
    <property type="entry name" value="DEAD/DEAH_box_helicase_dom"/>
</dbReference>
<dbReference type="Gene3D" id="3.40.50.300">
    <property type="entry name" value="P-loop containing nucleotide triphosphate hydrolases"/>
    <property type="match status" value="1"/>
</dbReference>
<dbReference type="InterPro" id="IPR014014">
    <property type="entry name" value="RNA_helicase_DEAD_Q_motif"/>
</dbReference>
<evidence type="ECO:0000313" key="9">
    <source>
        <dbReference type="Proteomes" id="UP001153148"/>
    </source>
</evidence>
<dbReference type="Pfam" id="PF00270">
    <property type="entry name" value="DEAD"/>
    <property type="match status" value="1"/>
</dbReference>
<dbReference type="EC" id="3.6.4.13" evidence="1"/>
<accession>A0ABN7PDJ8</accession>
<evidence type="ECO:0000256" key="2">
    <source>
        <dbReference type="ARBA" id="ARBA00022741"/>
    </source>
</evidence>